<feature type="transmembrane region" description="Helical" evidence="6">
    <location>
        <begin position="370"/>
        <end position="388"/>
    </location>
</feature>
<gene>
    <name evidence="7" type="ORF">F480_04585</name>
</gene>
<dbReference type="EMBL" id="JACI01000002">
    <property type="protein sequence ID" value="OAQ13713.1"/>
    <property type="molecule type" value="Genomic_DNA"/>
</dbReference>
<keyword evidence="3 6" id="KW-0812">Transmembrane</keyword>
<comment type="caution">
    <text evidence="7">The sequence shown here is derived from an EMBL/GenBank/DDBJ whole genome shotgun (WGS) entry which is preliminary data.</text>
</comment>
<evidence type="ECO:0000256" key="6">
    <source>
        <dbReference type="SAM" id="Phobius"/>
    </source>
</evidence>
<feature type="transmembrane region" description="Helical" evidence="6">
    <location>
        <begin position="36"/>
        <end position="57"/>
    </location>
</feature>
<keyword evidence="4 6" id="KW-1133">Transmembrane helix</keyword>
<feature type="transmembrane region" description="Helical" evidence="6">
    <location>
        <begin position="149"/>
        <end position="171"/>
    </location>
</feature>
<name>A0A179CUH8_BIBTR</name>
<evidence type="ECO:0000256" key="1">
    <source>
        <dbReference type="ARBA" id="ARBA00022475"/>
    </source>
</evidence>
<evidence type="ECO:0000256" key="4">
    <source>
        <dbReference type="ARBA" id="ARBA00022989"/>
    </source>
</evidence>
<protein>
    <submittedName>
        <fullName evidence="7">Polymerase</fullName>
    </submittedName>
</protein>
<keyword evidence="1" id="KW-1003">Cell membrane</keyword>
<feature type="transmembrane region" description="Helical" evidence="6">
    <location>
        <begin position="73"/>
        <end position="91"/>
    </location>
</feature>
<organism evidence="7 8">
    <name type="scientific">Bibersteinia trehalosi Y31</name>
    <dbReference type="NCBI Taxonomy" id="1261658"/>
    <lineage>
        <taxon>Bacteria</taxon>
        <taxon>Pseudomonadati</taxon>
        <taxon>Pseudomonadota</taxon>
        <taxon>Gammaproteobacteria</taxon>
        <taxon>Pasteurellales</taxon>
        <taxon>Pasteurellaceae</taxon>
        <taxon>Bibersteinia</taxon>
    </lineage>
</organism>
<feature type="transmembrane region" description="Helical" evidence="6">
    <location>
        <begin position="335"/>
        <end position="358"/>
    </location>
</feature>
<dbReference type="GO" id="GO:0009246">
    <property type="term" value="P:enterobacterial common antigen biosynthetic process"/>
    <property type="evidence" value="ECO:0007669"/>
    <property type="project" value="InterPro"/>
</dbReference>
<evidence type="ECO:0000256" key="3">
    <source>
        <dbReference type="ARBA" id="ARBA00022692"/>
    </source>
</evidence>
<dbReference type="GO" id="GO:0016020">
    <property type="term" value="C:membrane"/>
    <property type="evidence" value="ECO:0007669"/>
    <property type="project" value="InterPro"/>
</dbReference>
<feature type="transmembrane region" description="Helical" evidence="6">
    <location>
        <begin position="112"/>
        <end position="129"/>
    </location>
</feature>
<keyword evidence="2" id="KW-0997">Cell inner membrane</keyword>
<dbReference type="PATRIC" id="fig|1261658.3.peg.908"/>
<keyword evidence="5 6" id="KW-0472">Membrane</keyword>
<dbReference type="InterPro" id="IPR010691">
    <property type="entry name" value="WzyE"/>
</dbReference>
<evidence type="ECO:0000313" key="8">
    <source>
        <dbReference type="Proteomes" id="UP000078358"/>
    </source>
</evidence>
<feature type="transmembrane region" description="Helical" evidence="6">
    <location>
        <begin position="178"/>
        <end position="196"/>
    </location>
</feature>
<evidence type="ECO:0000256" key="2">
    <source>
        <dbReference type="ARBA" id="ARBA00022519"/>
    </source>
</evidence>
<evidence type="ECO:0000256" key="5">
    <source>
        <dbReference type="ARBA" id="ARBA00023136"/>
    </source>
</evidence>
<evidence type="ECO:0000313" key="7">
    <source>
        <dbReference type="EMBL" id="OAQ13713.1"/>
    </source>
</evidence>
<dbReference type="AlphaFoldDB" id="A0A179CUH8"/>
<dbReference type="Proteomes" id="UP000078358">
    <property type="component" value="Unassembled WGS sequence"/>
</dbReference>
<dbReference type="Pfam" id="PF06899">
    <property type="entry name" value="WzyE"/>
    <property type="match status" value="1"/>
</dbReference>
<reference evidence="7 8" key="1">
    <citation type="submission" date="2014-01" db="EMBL/GenBank/DDBJ databases">
        <authorList>
            <person name="Zuccon D."/>
        </authorList>
    </citation>
    <scope>NUCLEOTIDE SEQUENCE [LARGE SCALE GENOMIC DNA]</scope>
    <source>
        <strain evidence="7 8">Y31</strain>
    </source>
</reference>
<accession>A0A179CUH8</accession>
<feature type="transmembrane region" description="Helical" evidence="6">
    <location>
        <begin position="394"/>
        <end position="412"/>
    </location>
</feature>
<feature type="transmembrane region" description="Helical" evidence="6">
    <location>
        <begin position="227"/>
        <end position="246"/>
    </location>
</feature>
<feature type="transmembrane region" description="Helical" evidence="6">
    <location>
        <begin position="6"/>
        <end position="24"/>
    </location>
</feature>
<proteinExistence type="predicted"/>
<sequence>MKMAQIVVFLIYCLSLVWLGYSIWRSYRQRHFSFYLLFSVLYAITFFAGFPLSLIMANMFEYTLPDYASQQRVFGWAILAYVVYQMGYHIFSSKNTLTPKADVASFHAKTTACLLALVGVGSLFIFIYLNEGLLLFKLEKYSQIFSPLIQAVPLKRFFYFFLPALLLFFLLKPSVKRWWWFLILSVIFGILSYLAVGGTRANLAMAGLFFLILGLEKQYLSVRWLGLLVALGIVGMFLLALARYGLDIHGKEIYFTFLYLTRDTFSPWENLARIFSSEMEYQGLMPIIRDFYVYIPKSLWQERPDIVWNSANYFTKTVLGNQSGLAISPSLLGSFYIMGGYPLIPIGMFLVGGIIATFDRLFQYGSRYSVVLQTFCLGQVFNLIVLVREGFDAFFSRFFFFSLVFALCWLIAKGVIRWKR</sequence>